<evidence type="ECO:0000313" key="3">
    <source>
        <dbReference type="Proteomes" id="UP000822688"/>
    </source>
</evidence>
<reference evidence="2" key="1">
    <citation type="submission" date="2020-06" db="EMBL/GenBank/DDBJ databases">
        <title>WGS assembly of Ceratodon purpureus strain R40.</title>
        <authorList>
            <person name="Carey S.B."/>
            <person name="Jenkins J."/>
            <person name="Shu S."/>
            <person name="Lovell J.T."/>
            <person name="Sreedasyam A."/>
            <person name="Maumus F."/>
            <person name="Tiley G.P."/>
            <person name="Fernandez-Pozo N."/>
            <person name="Barry K."/>
            <person name="Chen C."/>
            <person name="Wang M."/>
            <person name="Lipzen A."/>
            <person name="Daum C."/>
            <person name="Saski C.A."/>
            <person name="Payton A.C."/>
            <person name="Mcbreen J.C."/>
            <person name="Conrad R.E."/>
            <person name="Kollar L.M."/>
            <person name="Olsson S."/>
            <person name="Huttunen S."/>
            <person name="Landis J.B."/>
            <person name="Wickett N.J."/>
            <person name="Johnson M.G."/>
            <person name="Rensing S.A."/>
            <person name="Grimwood J."/>
            <person name="Schmutz J."/>
            <person name="Mcdaniel S.F."/>
        </authorList>
    </citation>
    <scope>NUCLEOTIDE SEQUENCE</scope>
    <source>
        <strain evidence="2">R40</strain>
    </source>
</reference>
<feature type="region of interest" description="Disordered" evidence="1">
    <location>
        <begin position="64"/>
        <end position="89"/>
    </location>
</feature>
<protein>
    <submittedName>
        <fullName evidence="2">Uncharacterized protein</fullName>
    </submittedName>
</protein>
<dbReference type="Proteomes" id="UP000822688">
    <property type="component" value="Chromosome 10"/>
</dbReference>
<gene>
    <name evidence="2" type="ORF">KC19_10G066300</name>
</gene>
<sequence length="89" mass="10131">MKPKATNPTPFPITANRKPHHQIHKMIHLSHGHPNNPALFSPTSIFLHLVPFAMDNETGFPKPNKVYHTNVERPPNTHKHYSASTTIHM</sequence>
<evidence type="ECO:0000256" key="1">
    <source>
        <dbReference type="SAM" id="MobiDB-lite"/>
    </source>
</evidence>
<keyword evidence="3" id="KW-1185">Reference proteome</keyword>
<dbReference type="AlphaFoldDB" id="A0A8T0GK45"/>
<name>A0A8T0GK45_CERPU</name>
<accession>A0A8T0GK45</accession>
<dbReference type="EMBL" id="CM026431">
    <property type="protein sequence ID" value="KAG0558945.1"/>
    <property type="molecule type" value="Genomic_DNA"/>
</dbReference>
<comment type="caution">
    <text evidence="2">The sequence shown here is derived from an EMBL/GenBank/DDBJ whole genome shotgun (WGS) entry which is preliminary data.</text>
</comment>
<proteinExistence type="predicted"/>
<evidence type="ECO:0000313" key="2">
    <source>
        <dbReference type="EMBL" id="KAG0558945.1"/>
    </source>
</evidence>
<organism evidence="2 3">
    <name type="scientific">Ceratodon purpureus</name>
    <name type="common">Fire moss</name>
    <name type="synonym">Dicranum purpureum</name>
    <dbReference type="NCBI Taxonomy" id="3225"/>
    <lineage>
        <taxon>Eukaryota</taxon>
        <taxon>Viridiplantae</taxon>
        <taxon>Streptophyta</taxon>
        <taxon>Embryophyta</taxon>
        <taxon>Bryophyta</taxon>
        <taxon>Bryophytina</taxon>
        <taxon>Bryopsida</taxon>
        <taxon>Dicranidae</taxon>
        <taxon>Pseudoditrichales</taxon>
        <taxon>Ditrichaceae</taxon>
        <taxon>Ceratodon</taxon>
    </lineage>
</organism>